<evidence type="ECO:0000259" key="9">
    <source>
        <dbReference type="Pfam" id="PF12704"/>
    </source>
</evidence>
<feature type="transmembrane region" description="Helical" evidence="7">
    <location>
        <begin position="745"/>
        <end position="763"/>
    </location>
</feature>
<evidence type="ECO:0000259" key="8">
    <source>
        <dbReference type="Pfam" id="PF02687"/>
    </source>
</evidence>
<evidence type="ECO:0000256" key="1">
    <source>
        <dbReference type="ARBA" id="ARBA00004651"/>
    </source>
</evidence>
<feature type="transmembrane region" description="Helical" evidence="7">
    <location>
        <begin position="387"/>
        <end position="416"/>
    </location>
</feature>
<feature type="domain" description="MacB-like periplasmic core" evidence="9">
    <location>
        <begin position="448"/>
        <end position="660"/>
    </location>
</feature>
<dbReference type="InterPro" id="IPR025857">
    <property type="entry name" value="MacB_PCD"/>
</dbReference>
<keyword evidence="5 7" id="KW-0472">Membrane</keyword>
<keyword evidence="2" id="KW-1003">Cell membrane</keyword>
<evidence type="ECO:0000256" key="2">
    <source>
        <dbReference type="ARBA" id="ARBA00022475"/>
    </source>
</evidence>
<dbReference type="PANTHER" id="PTHR30572">
    <property type="entry name" value="MEMBRANE COMPONENT OF TRANSPORTER-RELATED"/>
    <property type="match status" value="1"/>
</dbReference>
<feature type="transmembrane region" description="Helical" evidence="7">
    <location>
        <begin position="290"/>
        <end position="312"/>
    </location>
</feature>
<feature type="domain" description="MacB-like periplasmic core" evidence="9">
    <location>
        <begin position="20"/>
        <end position="246"/>
    </location>
</feature>
<evidence type="ECO:0000256" key="7">
    <source>
        <dbReference type="SAM" id="Phobius"/>
    </source>
</evidence>
<dbReference type="PANTHER" id="PTHR30572:SF4">
    <property type="entry name" value="ABC TRANSPORTER PERMEASE YTRF"/>
    <property type="match status" value="1"/>
</dbReference>
<keyword evidence="3 7" id="KW-0812">Transmembrane</keyword>
<feature type="transmembrane region" description="Helical" evidence="7">
    <location>
        <begin position="693"/>
        <end position="718"/>
    </location>
</feature>
<dbReference type="Pfam" id="PF12704">
    <property type="entry name" value="MacB_PCD"/>
    <property type="match status" value="2"/>
</dbReference>
<keyword evidence="4 7" id="KW-1133">Transmembrane helix</keyword>
<dbReference type="EMBL" id="LWBO01000012">
    <property type="protein sequence ID" value="OQP48172.1"/>
    <property type="molecule type" value="Genomic_DNA"/>
</dbReference>
<feature type="transmembrane region" description="Helical" evidence="7">
    <location>
        <begin position="346"/>
        <end position="367"/>
    </location>
</feature>
<feature type="domain" description="ABC3 transporter permease C-terminal" evidence="8">
    <location>
        <begin position="296"/>
        <end position="414"/>
    </location>
</feature>
<evidence type="ECO:0000256" key="5">
    <source>
        <dbReference type="ARBA" id="ARBA00023136"/>
    </source>
</evidence>
<feature type="domain" description="ABC3 transporter permease C-terminal" evidence="8">
    <location>
        <begin position="696"/>
        <end position="808"/>
    </location>
</feature>
<proteinExistence type="inferred from homology"/>
<evidence type="ECO:0008006" key="12">
    <source>
        <dbReference type="Google" id="ProtNLM"/>
    </source>
</evidence>
<evidence type="ECO:0000256" key="6">
    <source>
        <dbReference type="ARBA" id="ARBA00038076"/>
    </source>
</evidence>
<feature type="transmembrane region" description="Helical" evidence="7">
    <location>
        <begin position="21"/>
        <end position="41"/>
    </location>
</feature>
<evidence type="ECO:0000256" key="4">
    <source>
        <dbReference type="ARBA" id="ARBA00022989"/>
    </source>
</evidence>
<feature type="transmembrane region" description="Helical" evidence="7">
    <location>
        <begin position="775"/>
        <end position="797"/>
    </location>
</feature>
<gene>
    <name evidence="10" type="ORF">A4D02_05480</name>
</gene>
<dbReference type="PROSITE" id="PS51257">
    <property type="entry name" value="PROKAR_LIPOPROTEIN"/>
    <property type="match status" value="1"/>
</dbReference>
<dbReference type="InterPro" id="IPR003838">
    <property type="entry name" value="ABC3_permease_C"/>
</dbReference>
<comment type="similarity">
    <text evidence="6">Belongs to the ABC-4 integral membrane protein family.</text>
</comment>
<dbReference type="Proteomes" id="UP000192277">
    <property type="component" value="Unassembled WGS sequence"/>
</dbReference>
<sequence>MFNNYFKTAWRNLLKYKLFSVINIAGLSVGITACLLILQYVSFHLSFDRFNVHANEIYRVTNDRYQNGKLIQHGTITYSGLGKAMQDDFPEVINHVRVEPAVGIMIKGDKKLGEQQGYAVDNSFLSMFSYPLIAGDKKNALTEPNTIILAETLARNLFKVQGNDFSTVVGQTMQKDNDPPYKITGICKDPPENSHLKFSYIFSYCTLYKTFGWKTSDYDFTDSDFWHYVQLKPGTNYKRLEAKLAAFSQRHFQGNKISGSEEKFFLQPLINAHLYSDYEYEIGTTTSARVVWSMVIIAALIILIAWINYVNLATAKAVERAREVGVRKVAGATKVQLIKQFLTESLLINLIALVAALILISLVQHPFNALIRQHLSLGYLFHNGLNGFNVISLLIALIVLSIFVSGFYPAFVLSSFRPIKVLKGKYFSSGKGTHLRQALVVFQFATTVALIIGSLVVYRQMRFISKQSLGINLSQVLIIKPPQLTQWDSTFIDRENALQNELKQISHVLNVANSGSVPGVEMSRSFDLSLVDGKNTEHYTTRRVGVSKEYIPVYDIKLLAGRNFDNTDYNPDPGKAHTVILNENVRKLLGFKTPQEAIGKRIHLQGRQWDVIGVIADFHQKSLRYPLEPLIMGPFFSTYSSLSVKVATKNIEQTMAAIKAKYDAFFPGNLFDYYFLDDKYNQQYADDVLFGKIFGIFSGLAVLIACLGLLGLSLYTTVQRTKEIGVRKVLGASVSNIVLLLSKDFIKLVLFAFIIASPVAWWVMNNWLNDFAYRINISAWVFVAAGLLAVVIALATISFQSVKAAIVNPVKSLRSE</sequence>
<dbReference type="InterPro" id="IPR050250">
    <property type="entry name" value="Macrolide_Exporter_MacB"/>
</dbReference>
<accession>A0ABX3NX07</accession>
<evidence type="ECO:0000256" key="3">
    <source>
        <dbReference type="ARBA" id="ARBA00022692"/>
    </source>
</evidence>
<reference evidence="10 11" key="1">
    <citation type="submission" date="2016-04" db="EMBL/GenBank/DDBJ databases">
        <authorList>
            <person name="Chen L."/>
            <person name="Zhuang W."/>
            <person name="Wang G."/>
        </authorList>
    </citation>
    <scope>NUCLEOTIDE SEQUENCE [LARGE SCALE GENOMIC DNA]</scope>
    <source>
        <strain evidence="11">GR20</strain>
    </source>
</reference>
<feature type="transmembrane region" description="Helical" evidence="7">
    <location>
        <begin position="437"/>
        <end position="458"/>
    </location>
</feature>
<organism evidence="10 11">
    <name type="scientific">Niastella koreensis</name>
    <dbReference type="NCBI Taxonomy" id="354356"/>
    <lineage>
        <taxon>Bacteria</taxon>
        <taxon>Pseudomonadati</taxon>
        <taxon>Bacteroidota</taxon>
        <taxon>Chitinophagia</taxon>
        <taxon>Chitinophagales</taxon>
        <taxon>Chitinophagaceae</taxon>
        <taxon>Niastella</taxon>
    </lineage>
</organism>
<name>A0ABX3NX07_9BACT</name>
<dbReference type="Pfam" id="PF02687">
    <property type="entry name" value="FtsX"/>
    <property type="match status" value="2"/>
</dbReference>
<comment type="caution">
    <text evidence="10">The sequence shown here is derived from an EMBL/GenBank/DDBJ whole genome shotgun (WGS) entry which is preliminary data.</text>
</comment>
<keyword evidence="11" id="KW-1185">Reference proteome</keyword>
<evidence type="ECO:0000313" key="11">
    <source>
        <dbReference type="Proteomes" id="UP000192277"/>
    </source>
</evidence>
<evidence type="ECO:0000313" key="10">
    <source>
        <dbReference type="EMBL" id="OQP48172.1"/>
    </source>
</evidence>
<dbReference type="RefSeq" id="WP_014221353.1">
    <property type="nucleotide sequence ID" value="NZ_LWBO01000012.1"/>
</dbReference>
<protein>
    <recommendedName>
        <fullName evidence="12">FtsX-like permease family protein</fullName>
    </recommendedName>
</protein>
<comment type="subcellular location">
    <subcellularLocation>
        <location evidence="1">Cell membrane</location>
        <topology evidence="1">Multi-pass membrane protein</topology>
    </subcellularLocation>
</comment>